<feature type="transmembrane region" description="Helical" evidence="1">
    <location>
        <begin position="42"/>
        <end position="70"/>
    </location>
</feature>
<feature type="transmembrane region" description="Helical" evidence="1">
    <location>
        <begin position="82"/>
        <end position="103"/>
    </location>
</feature>
<gene>
    <name evidence="2" type="ORF">SOJ16_000652</name>
</gene>
<proteinExistence type="predicted"/>
<keyword evidence="3" id="KW-1185">Reference proteome</keyword>
<keyword evidence="1" id="KW-0472">Membrane</keyword>
<evidence type="ECO:0000313" key="2">
    <source>
        <dbReference type="EMBL" id="WPX09444.1"/>
    </source>
</evidence>
<name>A0ABZ0U160_9FIRM</name>
<feature type="transmembrane region" description="Helical" evidence="1">
    <location>
        <begin position="115"/>
        <end position="135"/>
    </location>
</feature>
<feature type="transmembrane region" description="Helical" evidence="1">
    <location>
        <begin position="178"/>
        <end position="200"/>
    </location>
</feature>
<keyword evidence="1" id="KW-1133">Transmembrane helix</keyword>
<evidence type="ECO:0000256" key="1">
    <source>
        <dbReference type="SAM" id="Phobius"/>
    </source>
</evidence>
<evidence type="ECO:0000313" key="3">
    <source>
        <dbReference type="Proteomes" id="UP001322744"/>
    </source>
</evidence>
<sequence length="209" mass="24108">MPLLIYALPRLYLIAALGDVFSHDFERSAVYIFTRKDSRLSWYFNKLSFISLHILSFTVTFEITTILFALANKFRAESFLKGLLCCVTMVLLNFISIVLFIIVANVLSLYVNSRISFLITVIVWVIFFIPSFISLNDFNYLLIKFSPALQDVLSWHSDRFIVDITGIYGIDGINGFSIWWSMFILAIYLSIVVVIGMRVVKNIEILERD</sequence>
<keyword evidence="1" id="KW-0812">Transmembrane</keyword>
<evidence type="ECO:0008006" key="4">
    <source>
        <dbReference type="Google" id="ProtNLM"/>
    </source>
</evidence>
<protein>
    <recommendedName>
        <fullName evidence="4">ABC-2 type transporter domain-containing protein</fullName>
    </recommendedName>
</protein>
<reference evidence="2 3" key="1">
    <citation type="submission" date="2023-12" db="EMBL/GenBank/DDBJ databases">
        <authorList>
            <person name="Manesh M.J.H."/>
            <person name="Bing R.G."/>
            <person name="Willard D.J."/>
            <person name="Kelly R.M."/>
        </authorList>
    </citation>
    <scope>NUCLEOTIDE SEQUENCE [LARGE SCALE GENOMIC DNA]</scope>
    <source>
        <strain evidence="2 3">DSM 8977</strain>
    </source>
</reference>
<dbReference type="EMBL" id="CP139957">
    <property type="protein sequence ID" value="WPX09444.1"/>
    <property type="molecule type" value="Genomic_DNA"/>
</dbReference>
<accession>A0ABZ0U160</accession>
<dbReference type="RefSeq" id="WP_045174155.1">
    <property type="nucleotide sequence ID" value="NZ_CP139957.1"/>
</dbReference>
<dbReference type="Proteomes" id="UP001322744">
    <property type="component" value="Chromosome"/>
</dbReference>
<organism evidence="2 3">
    <name type="scientific">Anaerocellum danielii</name>
    <dbReference type="NCBI Taxonomy" id="1387557"/>
    <lineage>
        <taxon>Bacteria</taxon>
        <taxon>Bacillati</taxon>
        <taxon>Bacillota</taxon>
        <taxon>Bacillota incertae sedis</taxon>
        <taxon>Caldicellulosiruptorales</taxon>
        <taxon>Caldicellulosiruptoraceae</taxon>
        <taxon>Anaerocellum</taxon>
    </lineage>
</organism>